<reference evidence="2 3" key="1">
    <citation type="journal article" date="2014" name="Nature">
        <title>An environmental bacterial taxon with a large and distinct metabolic repertoire.</title>
        <authorList>
            <person name="Wilson M.C."/>
            <person name="Mori T."/>
            <person name="Ruckert C."/>
            <person name="Uria A.R."/>
            <person name="Helf M.J."/>
            <person name="Takada K."/>
            <person name="Gernert C."/>
            <person name="Steffens U.A."/>
            <person name="Heycke N."/>
            <person name="Schmitt S."/>
            <person name="Rinke C."/>
            <person name="Helfrich E.J."/>
            <person name="Brachmann A.O."/>
            <person name="Gurgui C."/>
            <person name="Wakimoto T."/>
            <person name="Kracht M."/>
            <person name="Crusemann M."/>
            <person name="Hentschel U."/>
            <person name="Abe I."/>
            <person name="Matsunaga S."/>
            <person name="Kalinowski J."/>
            <person name="Takeyama H."/>
            <person name="Piel J."/>
        </authorList>
    </citation>
    <scope>NUCLEOTIDE SEQUENCE [LARGE SCALE GENOMIC DNA]</scope>
    <source>
        <strain evidence="3">TSY1</strain>
    </source>
</reference>
<dbReference type="InterPro" id="IPR025668">
    <property type="entry name" value="Tnp_DDE_dom"/>
</dbReference>
<organism evidence="2 3">
    <name type="scientific">Entotheonella factor</name>
    <dbReference type="NCBI Taxonomy" id="1429438"/>
    <lineage>
        <taxon>Bacteria</taxon>
        <taxon>Pseudomonadati</taxon>
        <taxon>Nitrospinota/Tectimicrobiota group</taxon>
        <taxon>Candidatus Tectimicrobiota</taxon>
        <taxon>Candidatus Entotheonellia</taxon>
        <taxon>Candidatus Entotheonellales</taxon>
        <taxon>Candidatus Entotheonellaceae</taxon>
        <taxon>Candidatus Entotheonella</taxon>
    </lineage>
</organism>
<name>W4L3E8_ENTF1</name>
<dbReference type="Proteomes" id="UP000019141">
    <property type="component" value="Unassembled WGS sequence"/>
</dbReference>
<sequence length="227" mass="26608">MLATESSLELDEKKRERVVWRTDGGAGSEENIRWLLNRNYQFMMKGNSNRRAHLWAQQVTRWDPCGDVFLAEIPSPIKFNRPVRIFLKKRVKNEQICVSYYISTIKLPSKRHFISYYDNRGAAEIEQFRNDKMGLHLASRRKTLFLAQKSLILLADLAHNLIGHFHQQALVDTRFEPFRQKRIVRDLLQIPGFLSFQNGSLSRIDLLSSHPYSRDLLICLKSYLEAD</sequence>
<dbReference type="EMBL" id="AZHW01001489">
    <property type="protein sequence ID" value="ETW92419.1"/>
    <property type="molecule type" value="Genomic_DNA"/>
</dbReference>
<protein>
    <recommendedName>
        <fullName evidence="1">Transposase DDE domain-containing protein</fullName>
    </recommendedName>
</protein>
<evidence type="ECO:0000313" key="3">
    <source>
        <dbReference type="Proteomes" id="UP000019141"/>
    </source>
</evidence>
<gene>
    <name evidence="2" type="ORF">ETSY1_43700</name>
</gene>
<keyword evidence="3" id="KW-1185">Reference proteome</keyword>
<evidence type="ECO:0000313" key="2">
    <source>
        <dbReference type="EMBL" id="ETW92419.1"/>
    </source>
</evidence>
<dbReference type="AlphaFoldDB" id="W4L3E8"/>
<dbReference type="Pfam" id="PF13701">
    <property type="entry name" value="DDE_Tnp_1_4"/>
    <property type="match status" value="1"/>
</dbReference>
<proteinExistence type="predicted"/>
<dbReference type="HOGENOM" id="CLU_1217998_0_0_7"/>
<accession>W4L3E8</accession>
<feature type="domain" description="Transposase DDE" evidence="1">
    <location>
        <begin position="14"/>
        <end position="219"/>
    </location>
</feature>
<comment type="caution">
    <text evidence="2">The sequence shown here is derived from an EMBL/GenBank/DDBJ whole genome shotgun (WGS) entry which is preliminary data.</text>
</comment>
<evidence type="ECO:0000259" key="1">
    <source>
        <dbReference type="Pfam" id="PF13701"/>
    </source>
</evidence>